<dbReference type="OrthoDB" id="1888929at2759"/>
<sequence length="371" mass="41739">MEEVKGFDRRVHLINELLQGMEFAKQLRNQILNPTNNSCSSPSSNDDYNNDQVALNNLLLEKMLSSFDKTITIAKKLNIQIPQDPSTNNHNHNHSYAHFSESPHSLTISSPNSETSRSNFSPSKKRKSMMPKWTKIVQIGNEGVKGLEGALEDEYSWRKYGQKEILGARFPRGYYRCTHRRTKGCAAKKQVQRSDEDPSIYQIMYRGEHTCAKGAHLVQAQSKAQFQPIVPAQLKSEPQQIPSPNQNEIYVGLGPEGDLKVEPEQEPVNYAQIFRSFSFTSTHLQTDDPNENDMLSFCPAFGSPTTSESNYIPVSPYRPTDAHIGLTVQTSETDNNEGVSGPNSVTNSPVGDFEFPIDDLLDFNCDFPFEL</sequence>
<dbReference type="Gene3D" id="2.20.25.80">
    <property type="entry name" value="WRKY domain"/>
    <property type="match status" value="1"/>
</dbReference>
<evidence type="ECO:0000313" key="8">
    <source>
        <dbReference type="EnsemblPlants" id="AUR62023484-RA:cds"/>
    </source>
</evidence>
<keyword evidence="3" id="KW-0238">DNA-binding</keyword>
<organism evidence="8 9">
    <name type="scientific">Chenopodium quinoa</name>
    <name type="common">Quinoa</name>
    <dbReference type="NCBI Taxonomy" id="63459"/>
    <lineage>
        <taxon>Eukaryota</taxon>
        <taxon>Viridiplantae</taxon>
        <taxon>Streptophyta</taxon>
        <taxon>Embryophyta</taxon>
        <taxon>Tracheophyta</taxon>
        <taxon>Spermatophyta</taxon>
        <taxon>Magnoliopsida</taxon>
        <taxon>eudicotyledons</taxon>
        <taxon>Gunneridae</taxon>
        <taxon>Pentapetalae</taxon>
        <taxon>Caryophyllales</taxon>
        <taxon>Chenopodiaceae</taxon>
        <taxon>Chenopodioideae</taxon>
        <taxon>Atripliceae</taxon>
        <taxon>Chenopodium</taxon>
    </lineage>
</organism>
<feature type="domain" description="WRKY" evidence="7">
    <location>
        <begin position="146"/>
        <end position="209"/>
    </location>
</feature>
<keyword evidence="2" id="KW-0805">Transcription regulation</keyword>
<keyword evidence="5" id="KW-0539">Nucleus</keyword>
<dbReference type="AlphaFoldDB" id="A0A803M4W1"/>
<dbReference type="GeneID" id="110725171"/>
<evidence type="ECO:0000256" key="5">
    <source>
        <dbReference type="ARBA" id="ARBA00023242"/>
    </source>
</evidence>
<dbReference type="InterPro" id="IPR036576">
    <property type="entry name" value="WRKY_dom_sf"/>
</dbReference>
<keyword evidence="9" id="KW-1185">Reference proteome</keyword>
<dbReference type="KEGG" id="cqi:110725171"/>
<evidence type="ECO:0000256" key="4">
    <source>
        <dbReference type="ARBA" id="ARBA00023163"/>
    </source>
</evidence>
<dbReference type="GO" id="GO:0003700">
    <property type="term" value="F:DNA-binding transcription factor activity"/>
    <property type="evidence" value="ECO:0007669"/>
    <property type="project" value="InterPro"/>
</dbReference>
<proteinExistence type="predicted"/>
<dbReference type="SMR" id="A0A803M4W1"/>
<dbReference type="EnsemblPlants" id="AUR62023484-RA">
    <property type="protein sequence ID" value="AUR62023484-RA:cds"/>
    <property type="gene ID" value="AUR62023484"/>
</dbReference>
<evidence type="ECO:0000256" key="3">
    <source>
        <dbReference type="ARBA" id="ARBA00023125"/>
    </source>
</evidence>
<protein>
    <recommendedName>
        <fullName evidence="7">WRKY domain-containing protein</fullName>
    </recommendedName>
</protein>
<feature type="region of interest" description="Disordered" evidence="6">
    <location>
        <begin position="83"/>
        <end position="129"/>
    </location>
</feature>
<dbReference type="RefSeq" id="XP_021760340.1">
    <property type="nucleotide sequence ID" value="XM_021904648.1"/>
</dbReference>
<evidence type="ECO:0000256" key="1">
    <source>
        <dbReference type="ARBA" id="ARBA00004123"/>
    </source>
</evidence>
<name>A0A803M4W1_CHEQI</name>
<evidence type="ECO:0000256" key="2">
    <source>
        <dbReference type="ARBA" id="ARBA00023015"/>
    </source>
</evidence>
<dbReference type="GO" id="GO:0000976">
    <property type="term" value="F:transcription cis-regulatory region binding"/>
    <property type="evidence" value="ECO:0007669"/>
    <property type="project" value="TreeGrafter"/>
</dbReference>
<dbReference type="OMA" id="HTCIQAN"/>
<dbReference type="InterPro" id="IPR044810">
    <property type="entry name" value="WRKY_plant"/>
</dbReference>
<dbReference type="Proteomes" id="UP000596660">
    <property type="component" value="Unplaced"/>
</dbReference>
<dbReference type="Gramene" id="AUR62023484-RA">
    <property type="protein sequence ID" value="AUR62023484-RA:cds"/>
    <property type="gene ID" value="AUR62023484"/>
</dbReference>
<accession>A0A803M4W1</accession>
<reference evidence="8" key="2">
    <citation type="submission" date="2021-03" db="UniProtKB">
        <authorList>
            <consortium name="EnsemblPlants"/>
        </authorList>
    </citation>
    <scope>IDENTIFICATION</scope>
</reference>
<dbReference type="PANTHER" id="PTHR32096">
    <property type="entry name" value="WRKY TRANSCRIPTION FACTOR 30-RELATED-RELATED"/>
    <property type="match status" value="1"/>
</dbReference>
<dbReference type="PROSITE" id="PS50811">
    <property type="entry name" value="WRKY"/>
    <property type="match status" value="1"/>
</dbReference>
<gene>
    <name evidence="8" type="primary">LOC110725171</name>
</gene>
<dbReference type="GO" id="GO:0005634">
    <property type="term" value="C:nucleus"/>
    <property type="evidence" value="ECO:0007669"/>
    <property type="project" value="UniProtKB-SubCell"/>
</dbReference>
<evidence type="ECO:0000256" key="6">
    <source>
        <dbReference type="SAM" id="MobiDB-lite"/>
    </source>
</evidence>
<evidence type="ECO:0000313" key="9">
    <source>
        <dbReference type="Proteomes" id="UP000596660"/>
    </source>
</evidence>
<dbReference type="SMART" id="SM00774">
    <property type="entry name" value="WRKY"/>
    <property type="match status" value="1"/>
</dbReference>
<evidence type="ECO:0000259" key="7">
    <source>
        <dbReference type="PROSITE" id="PS50811"/>
    </source>
</evidence>
<feature type="compositionally biased region" description="Polar residues" evidence="6">
    <location>
        <begin position="102"/>
        <end position="120"/>
    </location>
</feature>
<dbReference type="InterPro" id="IPR003657">
    <property type="entry name" value="WRKY_dom"/>
</dbReference>
<dbReference type="SUPFAM" id="SSF118290">
    <property type="entry name" value="WRKY DNA-binding domain"/>
    <property type="match status" value="1"/>
</dbReference>
<keyword evidence="4" id="KW-0804">Transcription</keyword>
<reference evidence="8" key="1">
    <citation type="journal article" date="2017" name="Nature">
        <title>The genome of Chenopodium quinoa.</title>
        <authorList>
            <person name="Jarvis D.E."/>
            <person name="Ho Y.S."/>
            <person name="Lightfoot D.J."/>
            <person name="Schmoeckel S.M."/>
            <person name="Li B."/>
            <person name="Borm T.J.A."/>
            <person name="Ohyanagi H."/>
            <person name="Mineta K."/>
            <person name="Michell C.T."/>
            <person name="Saber N."/>
            <person name="Kharbatia N.M."/>
            <person name="Rupper R.R."/>
            <person name="Sharp A.R."/>
            <person name="Dally N."/>
            <person name="Boughton B.A."/>
            <person name="Woo Y.H."/>
            <person name="Gao G."/>
            <person name="Schijlen E.G.W.M."/>
            <person name="Guo X."/>
            <person name="Momin A.A."/>
            <person name="Negrao S."/>
            <person name="Al-Babili S."/>
            <person name="Gehring C."/>
            <person name="Roessner U."/>
            <person name="Jung C."/>
            <person name="Murphy K."/>
            <person name="Arold S.T."/>
            <person name="Gojobori T."/>
            <person name="van der Linden C.G."/>
            <person name="van Loo E.N."/>
            <person name="Jellen E.N."/>
            <person name="Maughan P.J."/>
            <person name="Tester M."/>
        </authorList>
    </citation>
    <scope>NUCLEOTIDE SEQUENCE [LARGE SCALE GENOMIC DNA]</scope>
    <source>
        <strain evidence="8">cv. PI 614886</strain>
    </source>
</reference>
<dbReference type="PANTHER" id="PTHR32096:SF133">
    <property type="entry name" value="WRKY TRANSCRIPTION FACTOR 41-RELATED"/>
    <property type="match status" value="1"/>
</dbReference>
<comment type="subcellular location">
    <subcellularLocation>
        <location evidence="1">Nucleus</location>
    </subcellularLocation>
</comment>
<dbReference type="Pfam" id="PF03106">
    <property type="entry name" value="WRKY"/>
    <property type="match status" value="1"/>
</dbReference>